<evidence type="ECO:0000256" key="1">
    <source>
        <dbReference type="SAM" id="MobiDB-lite"/>
    </source>
</evidence>
<sequence>DERSERRSRSRSEKEHASRSRDRSEPHEETSKPREADHSESRRSRSRSEHHESRSRSRDVDRSKDRVAEEHRSDSPHRIGYLHGVVSRCGGCAALSGITRVSDYRDRAA</sequence>
<comment type="caution">
    <text evidence="2">The sequence shown here is derived from an EMBL/GenBank/DDBJ whole genome shotgun (WGS) entry which is preliminary data.</text>
</comment>
<protein>
    <submittedName>
        <fullName evidence="2">Uncharacterized protein</fullName>
    </submittedName>
</protein>
<accession>A0A7J6QS86</accession>
<feature type="non-terminal residue" evidence="2">
    <location>
        <position position="109"/>
    </location>
</feature>
<feature type="compositionally biased region" description="Basic and acidic residues" evidence="1">
    <location>
        <begin position="1"/>
        <end position="77"/>
    </location>
</feature>
<feature type="region of interest" description="Disordered" evidence="1">
    <location>
        <begin position="1"/>
        <end position="81"/>
    </location>
</feature>
<feature type="non-terminal residue" evidence="2">
    <location>
        <position position="1"/>
    </location>
</feature>
<dbReference type="Proteomes" id="UP000574390">
    <property type="component" value="Unassembled WGS sequence"/>
</dbReference>
<proteinExistence type="predicted"/>
<dbReference type="EMBL" id="JABANM010027530">
    <property type="protein sequence ID" value="KAF4711153.1"/>
    <property type="molecule type" value="Genomic_DNA"/>
</dbReference>
<name>A0A7J6QS86_PEROL</name>
<dbReference type="AlphaFoldDB" id="A0A7J6QS86"/>
<evidence type="ECO:0000313" key="2">
    <source>
        <dbReference type="EMBL" id="KAF4711153.1"/>
    </source>
</evidence>
<organism evidence="2 3">
    <name type="scientific">Perkinsus olseni</name>
    <name type="common">Perkinsus atlanticus</name>
    <dbReference type="NCBI Taxonomy" id="32597"/>
    <lineage>
        <taxon>Eukaryota</taxon>
        <taxon>Sar</taxon>
        <taxon>Alveolata</taxon>
        <taxon>Perkinsozoa</taxon>
        <taxon>Perkinsea</taxon>
        <taxon>Perkinsida</taxon>
        <taxon>Perkinsidae</taxon>
        <taxon>Perkinsus</taxon>
    </lineage>
</organism>
<reference evidence="2 3" key="1">
    <citation type="submission" date="2020-04" db="EMBL/GenBank/DDBJ databases">
        <title>Perkinsus olseni comparative genomics.</title>
        <authorList>
            <person name="Bogema D.R."/>
        </authorList>
    </citation>
    <scope>NUCLEOTIDE SEQUENCE [LARGE SCALE GENOMIC DNA]</scope>
    <source>
        <strain evidence="2">ATCC PRA-205</strain>
    </source>
</reference>
<gene>
    <name evidence="2" type="ORF">FOZ62_015376</name>
</gene>
<evidence type="ECO:0000313" key="3">
    <source>
        <dbReference type="Proteomes" id="UP000574390"/>
    </source>
</evidence>